<name>A0AAE0XJ80_9PEZI</name>
<evidence type="ECO:0000313" key="14">
    <source>
        <dbReference type="Proteomes" id="UP001270362"/>
    </source>
</evidence>
<dbReference type="InterPro" id="IPR041640">
    <property type="entry name" value="Tyrosinase_C"/>
</dbReference>
<dbReference type="SUPFAM" id="SSF48056">
    <property type="entry name" value="Di-copper centre-containing domain"/>
    <property type="match status" value="1"/>
</dbReference>
<comment type="catalytic activity">
    <reaction evidence="9">
        <text>2 L-dopa + O2 = 2 L-dopaquinone + 2 H2O</text>
        <dbReference type="Rhea" id="RHEA:34287"/>
        <dbReference type="ChEBI" id="CHEBI:15377"/>
        <dbReference type="ChEBI" id="CHEBI:15379"/>
        <dbReference type="ChEBI" id="CHEBI:57504"/>
        <dbReference type="ChEBI" id="CHEBI:57924"/>
        <dbReference type="EC" id="1.14.18.1"/>
    </reaction>
</comment>
<evidence type="ECO:0000256" key="5">
    <source>
        <dbReference type="ARBA" id="ARBA00023002"/>
    </source>
</evidence>
<dbReference type="Gene3D" id="1.10.1280.10">
    <property type="entry name" value="Di-copper center containing domain from catechol oxidase"/>
    <property type="match status" value="1"/>
</dbReference>
<dbReference type="PANTHER" id="PTHR11474:SF76">
    <property type="entry name" value="SHKT DOMAIN-CONTAINING PROTEIN"/>
    <property type="match status" value="1"/>
</dbReference>
<dbReference type="PRINTS" id="PR00092">
    <property type="entry name" value="TYROSINASE"/>
</dbReference>
<keyword evidence="6" id="KW-0186">Copper</keyword>
<dbReference type="GO" id="GO:0042438">
    <property type="term" value="P:melanin biosynthetic process"/>
    <property type="evidence" value="ECO:0007669"/>
    <property type="project" value="UniProtKB-KW"/>
</dbReference>
<evidence type="ECO:0000256" key="9">
    <source>
        <dbReference type="ARBA" id="ARBA00048233"/>
    </source>
</evidence>
<evidence type="ECO:0000256" key="1">
    <source>
        <dbReference type="ARBA" id="ARBA00001973"/>
    </source>
</evidence>
<comment type="catalytic activity">
    <reaction evidence="10">
        <text>L-tyrosine + O2 = L-dopaquinone + H2O</text>
        <dbReference type="Rhea" id="RHEA:18117"/>
        <dbReference type="ChEBI" id="CHEBI:15377"/>
        <dbReference type="ChEBI" id="CHEBI:15379"/>
        <dbReference type="ChEBI" id="CHEBI:57924"/>
        <dbReference type="ChEBI" id="CHEBI:58315"/>
        <dbReference type="EC" id="1.14.18.1"/>
    </reaction>
</comment>
<comment type="cofactor">
    <cofactor evidence="1">
        <name>Cu(2+)</name>
        <dbReference type="ChEBI" id="CHEBI:29036"/>
    </cofactor>
</comment>
<gene>
    <name evidence="13" type="ORF">B0T22DRAFT_437498</name>
</gene>
<dbReference type="PANTHER" id="PTHR11474">
    <property type="entry name" value="TYROSINASE FAMILY MEMBER"/>
    <property type="match status" value="1"/>
</dbReference>
<dbReference type="Pfam" id="PF18132">
    <property type="entry name" value="Tyrosinase_C"/>
    <property type="match status" value="1"/>
</dbReference>
<dbReference type="Gene3D" id="2.60.310.20">
    <property type="match status" value="1"/>
</dbReference>
<organism evidence="13 14">
    <name type="scientific">Podospora appendiculata</name>
    <dbReference type="NCBI Taxonomy" id="314037"/>
    <lineage>
        <taxon>Eukaryota</taxon>
        <taxon>Fungi</taxon>
        <taxon>Dikarya</taxon>
        <taxon>Ascomycota</taxon>
        <taxon>Pezizomycotina</taxon>
        <taxon>Sordariomycetes</taxon>
        <taxon>Sordariomycetidae</taxon>
        <taxon>Sordariales</taxon>
        <taxon>Podosporaceae</taxon>
        <taxon>Podospora</taxon>
    </lineage>
</organism>
<dbReference type="PIRSF" id="PIRSF000340">
    <property type="entry name" value="MPO_fungal"/>
    <property type="match status" value="1"/>
</dbReference>
<keyword evidence="8" id="KW-0470">Melanin biosynthesis</keyword>
<dbReference type="PROSITE" id="PS00497">
    <property type="entry name" value="TYROSINASE_1"/>
    <property type="match status" value="1"/>
</dbReference>
<evidence type="ECO:0000256" key="2">
    <source>
        <dbReference type="ARBA" id="ARBA00009928"/>
    </source>
</evidence>
<protein>
    <recommendedName>
        <fullName evidence="3">tyrosinase</fullName>
        <ecNumber evidence="3">1.14.18.1</ecNumber>
    </recommendedName>
</protein>
<feature type="domain" description="Tyrosinase copper-binding" evidence="12">
    <location>
        <begin position="95"/>
        <end position="112"/>
    </location>
</feature>
<evidence type="ECO:0000313" key="13">
    <source>
        <dbReference type="EMBL" id="KAK3694415.1"/>
    </source>
</evidence>
<evidence type="ECO:0000256" key="3">
    <source>
        <dbReference type="ARBA" id="ARBA00011906"/>
    </source>
</evidence>
<evidence type="ECO:0000256" key="8">
    <source>
        <dbReference type="ARBA" id="ARBA00023101"/>
    </source>
</evidence>
<reference evidence="13" key="1">
    <citation type="journal article" date="2023" name="Mol. Phylogenet. Evol.">
        <title>Genome-scale phylogeny and comparative genomics of the fungal order Sordariales.</title>
        <authorList>
            <person name="Hensen N."/>
            <person name="Bonometti L."/>
            <person name="Westerberg I."/>
            <person name="Brannstrom I.O."/>
            <person name="Guillou S."/>
            <person name="Cros-Aarteil S."/>
            <person name="Calhoun S."/>
            <person name="Haridas S."/>
            <person name="Kuo A."/>
            <person name="Mondo S."/>
            <person name="Pangilinan J."/>
            <person name="Riley R."/>
            <person name="LaButti K."/>
            <person name="Andreopoulos B."/>
            <person name="Lipzen A."/>
            <person name="Chen C."/>
            <person name="Yan M."/>
            <person name="Daum C."/>
            <person name="Ng V."/>
            <person name="Clum A."/>
            <person name="Steindorff A."/>
            <person name="Ohm R.A."/>
            <person name="Martin F."/>
            <person name="Silar P."/>
            <person name="Natvig D.O."/>
            <person name="Lalanne C."/>
            <person name="Gautier V."/>
            <person name="Ament-Velasquez S.L."/>
            <person name="Kruys A."/>
            <person name="Hutchinson M.I."/>
            <person name="Powell A.J."/>
            <person name="Barry K."/>
            <person name="Miller A.N."/>
            <person name="Grigoriev I.V."/>
            <person name="Debuchy R."/>
            <person name="Gladieux P."/>
            <person name="Hiltunen Thoren M."/>
            <person name="Johannesson H."/>
        </authorList>
    </citation>
    <scope>NUCLEOTIDE SEQUENCE</scope>
    <source>
        <strain evidence="13">CBS 314.62</strain>
    </source>
</reference>
<comment type="caution">
    <text evidence="13">The sequence shown here is derived from an EMBL/GenBank/DDBJ whole genome shotgun (WGS) entry which is preliminary data.</text>
</comment>
<sequence>MSSNDNIAITGVPTTAGPDGSVPLRRELRDLQKNYPDQFNLYILGLKNLESVDEAQLTSYYQIAGIHGLPFKPWNGVGSNTDWQSTDGFGGYCTHSSILFTTWHRPYMALYEQSLYISVQLVAKQFPEGSLRDKYVAAAQNFRAPYFDWASQPPAGSPAFPTALSSATIQVVDVDGQTKSINNPLYQFTFHPLNPSRGDFTAQWNRYPTTVRYPNRTTGKSQNSRIAPILANELASLRSNVGLLLLSYHNFDAFSFNRWDPNTNPGDYGSLEDVHNEIHDRTGGGGHMSALEVSAFDPLFWLHHFESKTRALTRDSNVDRLWAIWQDLNPDSFMSPRPAPYSTFSFEGGESQDKDSALTPFWDKSGTKFWTSDQIKDGTIFGSAYLETQKWKYASTEEYQAALRQNVTALYGTNVFTNFVDNIANQPPPAAAQLVAPAVPAVAAAAEKKEDTEDAAAVKAVPALAASQLAVRTIHTKPEHTAEAQNPLVPKKATEEGPIPASLAHLAPGNKYTEWVVNVRAEKHGLGQSFRLLVFLGAFNPDPESWDLEFNCVGRVSVLGRNHETKCSKCRVDTANGLMVSGTVPLTSALLQDIVAGQVHSLKPEDVVPYLRENLAWKVSLFSGEEKNVLDVPGLEVSVASTEVTIGEDGLPNYSGQYAVHPEVTQGKPAGHGRVEGA</sequence>
<keyword evidence="4" id="KW-0479">Metal-binding</keyword>
<evidence type="ECO:0000256" key="4">
    <source>
        <dbReference type="ARBA" id="ARBA00022723"/>
    </source>
</evidence>
<dbReference type="Pfam" id="PF00264">
    <property type="entry name" value="Tyrosinase"/>
    <property type="match status" value="1"/>
</dbReference>
<dbReference type="InterPro" id="IPR008922">
    <property type="entry name" value="Di-copper_centre_dom_sf"/>
</dbReference>
<dbReference type="AlphaFoldDB" id="A0AAE0XJ80"/>
<feature type="region of interest" description="Disordered" evidence="11">
    <location>
        <begin position="1"/>
        <end position="21"/>
    </location>
</feature>
<dbReference type="InterPro" id="IPR050316">
    <property type="entry name" value="Tyrosinase/Hemocyanin"/>
</dbReference>
<keyword evidence="14" id="KW-1185">Reference proteome</keyword>
<evidence type="ECO:0000259" key="12">
    <source>
        <dbReference type="PROSITE" id="PS00497"/>
    </source>
</evidence>
<dbReference type="InterPro" id="IPR016216">
    <property type="entry name" value="Monophenol_mOase_fun"/>
</dbReference>
<comment type="similarity">
    <text evidence="2">Belongs to the tyrosinase family.</text>
</comment>
<dbReference type="EC" id="1.14.18.1" evidence="3"/>
<evidence type="ECO:0000256" key="7">
    <source>
        <dbReference type="ARBA" id="ARBA00023033"/>
    </source>
</evidence>
<reference evidence="13" key="2">
    <citation type="submission" date="2023-06" db="EMBL/GenBank/DDBJ databases">
        <authorList>
            <consortium name="Lawrence Berkeley National Laboratory"/>
            <person name="Haridas S."/>
            <person name="Hensen N."/>
            <person name="Bonometti L."/>
            <person name="Westerberg I."/>
            <person name="Brannstrom I.O."/>
            <person name="Guillou S."/>
            <person name="Cros-Aarteil S."/>
            <person name="Calhoun S."/>
            <person name="Kuo A."/>
            <person name="Mondo S."/>
            <person name="Pangilinan J."/>
            <person name="Riley R."/>
            <person name="Labutti K."/>
            <person name="Andreopoulos B."/>
            <person name="Lipzen A."/>
            <person name="Chen C."/>
            <person name="Yanf M."/>
            <person name="Daum C."/>
            <person name="Ng V."/>
            <person name="Clum A."/>
            <person name="Steindorff A."/>
            <person name="Ohm R."/>
            <person name="Martin F."/>
            <person name="Silar P."/>
            <person name="Natvig D."/>
            <person name="Lalanne C."/>
            <person name="Gautier V."/>
            <person name="Ament-Velasquez S.L."/>
            <person name="Kruys A."/>
            <person name="Hutchinson M.I."/>
            <person name="Powell A.J."/>
            <person name="Barry K."/>
            <person name="Miller A.N."/>
            <person name="Grigoriev I.V."/>
            <person name="Debuchy R."/>
            <person name="Gladieux P."/>
            <person name="Thoren M.H."/>
            <person name="Johannesson H."/>
        </authorList>
    </citation>
    <scope>NUCLEOTIDE SEQUENCE</scope>
    <source>
        <strain evidence="13">CBS 314.62</strain>
    </source>
</reference>
<evidence type="ECO:0000256" key="6">
    <source>
        <dbReference type="ARBA" id="ARBA00023008"/>
    </source>
</evidence>
<proteinExistence type="inferred from homology"/>
<dbReference type="GO" id="GO:0046872">
    <property type="term" value="F:metal ion binding"/>
    <property type="evidence" value="ECO:0007669"/>
    <property type="project" value="UniProtKB-KW"/>
</dbReference>
<evidence type="ECO:0000256" key="11">
    <source>
        <dbReference type="SAM" id="MobiDB-lite"/>
    </source>
</evidence>
<dbReference type="Proteomes" id="UP001270362">
    <property type="component" value="Unassembled WGS sequence"/>
</dbReference>
<accession>A0AAE0XJ80</accession>
<evidence type="ECO:0000256" key="10">
    <source>
        <dbReference type="ARBA" id="ARBA00048881"/>
    </source>
</evidence>
<dbReference type="EMBL" id="JAULSO010000001">
    <property type="protein sequence ID" value="KAK3694415.1"/>
    <property type="molecule type" value="Genomic_DNA"/>
</dbReference>
<keyword evidence="5" id="KW-0560">Oxidoreductase</keyword>
<keyword evidence="7" id="KW-0503">Monooxygenase</keyword>
<dbReference type="GO" id="GO:0004503">
    <property type="term" value="F:tyrosinase activity"/>
    <property type="evidence" value="ECO:0007669"/>
    <property type="project" value="UniProtKB-EC"/>
</dbReference>
<dbReference type="InterPro" id="IPR002227">
    <property type="entry name" value="Tyrosinase_Cu-bd"/>
</dbReference>